<evidence type="ECO:0000256" key="1">
    <source>
        <dbReference type="ARBA" id="ARBA00022448"/>
    </source>
</evidence>
<dbReference type="GO" id="GO:0005524">
    <property type="term" value="F:ATP binding"/>
    <property type="evidence" value="ECO:0007669"/>
    <property type="project" value="UniProtKB-KW"/>
</dbReference>
<evidence type="ECO:0000256" key="2">
    <source>
        <dbReference type="ARBA" id="ARBA00022475"/>
    </source>
</evidence>
<dbReference type="AlphaFoldDB" id="E0SN93"/>
<dbReference type="HOGENOM" id="CLU_000604_1_22_6"/>
<evidence type="ECO:0000256" key="3">
    <source>
        <dbReference type="ARBA" id="ARBA00022519"/>
    </source>
</evidence>
<protein>
    <submittedName>
        <fullName evidence="9">Urea carboxylase-related ABC transporter, ATPase protein</fullName>
    </submittedName>
</protein>
<dbReference type="eggNOG" id="COG1116">
    <property type="taxonomic scope" value="Bacteria"/>
</dbReference>
<dbReference type="InterPro" id="IPR027417">
    <property type="entry name" value="P-loop_NTPase"/>
</dbReference>
<dbReference type="EMBL" id="CP002038">
    <property type="protein sequence ID" value="ADN00644.1"/>
    <property type="molecule type" value="Genomic_DNA"/>
</dbReference>
<name>E0SN93_DICD3</name>
<dbReference type="InterPro" id="IPR050093">
    <property type="entry name" value="ABC_SmlMolc_Importer"/>
</dbReference>
<dbReference type="Gene3D" id="3.40.50.300">
    <property type="entry name" value="P-loop containing nucleotide triphosphate hydrolases"/>
    <property type="match status" value="1"/>
</dbReference>
<dbReference type="Proteomes" id="UP000006859">
    <property type="component" value="Chromosome"/>
</dbReference>
<keyword evidence="3" id="KW-0997">Cell inner membrane</keyword>
<dbReference type="SUPFAM" id="SSF52540">
    <property type="entry name" value="P-loop containing nucleoside triphosphate hydrolases"/>
    <property type="match status" value="1"/>
</dbReference>
<keyword evidence="4" id="KW-0547">Nucleotide-binding</keyword>
<dbReference type="InterPro" id="IPR003439">
    <property type="entry name" value="ABC_transporter-like_ATP-bd"/>
</dbReference>
<keyword evidence="1" id="KW-0813">Transport</keyword>
<dbReference type="PROSITE" id="PS50893">
    <property type="entry name" value="ABC_TRANSPORTER_2"/>
    <property type="match status" value="1"/>
</dbReference>
<organism evidence="9 10">
    <name type="scientific">Dickeya dadantii (strain 3937)</name>
    <name type="common">Erwinia chrysanthemi (strain 3937)</name>
    <dbReference type="NCBI Taxonomy" id="198628"/>
    <lineage>
        <taxon>Bacteria</taxon>
        <taxon>Pseudomonadati</taxon>
        <taxon>Pseudomonadota</taxon>
        <taxon>Gammaproteobacteria</taxon>
        <taxon>Enterobacterales</taxon>
        <taxon>Pectobacteriaceae</taxon>
        <taxon>Dickeya</taxon>
    </lineage>
</organism>
<evidence type="ECO:0000313" key="10">
    <source>
        <dbReference type="Proteomes" id="UP000006859"/>
    </source>
</evidence>
<dbReference type="KEGG" id="ddd:Dda3937_00999"/>
<evidence type="ECO:0000259" key="8">
    <source>
        <dbReference type="PROSITE" id="PS50893"/>
    </source>
</evidence>
<dbReference type="GO" id="GO:0016887">
    <property type="term" value="F:ATP hydrolysis activity"/>
    <property type="evidence" value="ECO:0007669"/>
    <property type="project" value="InterPro"/>
</dbReference>
<dbReference type="SMART" id="SM00382">
    <property type="entry name" value="AAA"/>
    <property type="match status" value="1"/>
</dbReference>
<keyword evidence="6" id="KW-1278">Translocase</keyword>
<keyword evidence="5" id="KW-0067">ATP-binding</keyword>
<feature type="domain" description="ABC transporter" evidence="8">
    <location>
        <begin position="31"/>
        <end position="266"/>
    </location>
</feature>
<evidence type="ECO:0000256" key="4">
    <source>
        <dbReference type="ARBA" id="ARBA00022741"/>
    </source>
</evidence>
<keyword evidence="7" id="KW-0472">Membrane</keyword>
<dbReference type="STRING" id="198628.Dda3937_00999"/>
<evidence type="ECO:0000256" key="6">
    <source>
        <dbReference type="ARBA" id="ARBA00022967"/>
    </source>
</evidence>
<sequence length="286" mass="31381">MCCCGSSAVAAGPGITRNEPLRNAGEPMSLLTLKNIRKEYDGQVVLERLNVSVEEGEFVSIVGASGCGKTTFLKMLLGTESPSSGQLLLDGAPMPQEPDEHRGVVFQRYSVFPHLSVAENVMLGAEFAEARWLGRVWGKRRRTLHAGAMAMLSQVGLEQSANKYPHQLSGGMQQRLALAQALIKRPRILLLDEPFGALDPGIRAEMHQLISQLWQEHRLTIFMITHDLKEGFSLGSRLWVFDKIRQDPQAPDAFGASITYDLPLERAPAGVPASMGELTDGRRHVA</sequence>
<reference evidence="9 10" key="1">
    <citation type="journal article" date="2011" name="J. Bacteriol.">
        <title>Genome sequence of the plant-pathogenic bacterium Dickeya dadantii 3937.</title>
        <authorList>
            <person name="Glasner J.D."/>
            <person name="Yang C.H."/>
            <person name="Reverchon S."/>
            <person name="Hugouvieux-Cotte-Pattat N."/>
            <person name="Condemine G."/>
            <person name="Bohin J.P."/>
            <person name="Van Gijsegem F."/>
            <person name="Yang S."/>
            <person name="Franza T."/>
            <person name="Expert D."/>
            <person name="Plunkett G. III"/>
            <person name="San Francisco M.J."/>
            <person name="Charkowski A.O."/>
            <person name="Py B."/>
            <person name="Bell K."/>
            <person name="Rauscher L."/>
            <person name="Rodriguez-Palenzuela P."/>
            <person name="Toussaint A."/>
            <person name="Holeva M.C."/>
            <person name="He S.Y."/>
            <person name="Douet V."/>
            <person name="Boccara M."/>
            <person name="Blanco C."/>
            <person name="Toth I."/>
            <person name="Anderson B.D."/>
            <person name="Biehl B.S."/>
            <person name="Mau B."/>
            <person name="Flynn S.M."/>
            <person name="Barras F."/>
            <person name="Lindeberg M."/>
            <person name="Birch P.R."/>
            <person name="Tsuyumu S."/>
            <person name="Shi X."/>
            <person name="Hibbing M."/>
            <person name="Yap M.N."/>
            <person name="Carpentier M."/>
            <person name="Dassa E."/>
            <person name="Umehara M."/>
            <person name="Kim J.F."/>
            <person name="Rusch M."/>
            <person name="Soni P."/>
            <person name="Mayhew G.F."/>
            <person name="Fouts D.E."/>
            <person name="Gill S.R."/>
            <person name="Blattner F.R."/>
            <person name="Keen N.T."/>
            <person name="Perna N.T."/>
        </authorList>
    </citation>
    <scope>NUCLEOTIDE SEQUENCE [LARGE SCALE GENOMIC DNA]</scope>
    <source>
        <strain evidence="9 10">3937</strain>
    </source>
</reference>
<proteinExistence type="predicted"/>
<gene>
    <name evidence="9" type="ordered locus">Dda3937_00999</name>
</gene>
<dbReference type="CDD" id="cd03293">
    <property type="entry name" value="ABC_NrtD_SsuB_transporters"/>
    <property type="match status" value="1"/>
</dbReference>
<dbReference type="PANTHER" id="PTHR42781:SF1">
    <property type="entry name" value="THIAMINE IMPORT ATP-BINDING PROTEIN THIQ"/>
    <property type="match status" value="1"/>
</dbReference>
<evidence type="ECO:0000313" key="9">
    <source>
        <dbReference type="EMBL" id="ADN00644.1"/>
    </source>
</evidence>
<dbReference type="PROSITE" id="PS00211">
    <property type="entry name" value="ABC_TRANSPORTER_1"/>
    <property type="match status" value="1"/>
</dbReference>
<dbReference type="InterPro" id="IPR017871">
    <property type="entry name" value="ABC_transporter-like_CS"/>
</dbReference>
<dbReference type="InterPro" id="IPR003593">
    <property type="entry name" value="AAA+_ATPase"/>
</dbReference>
<keyword evidence="2" id="KW-1003">Cell membrane</keyword>
<evidence type="ECO:0000256" key="5">
    <source>
        <dbReference type="ARBA" id="ARBA00022840"/>
    </source>
</evidence>
<dbReference type="Pfam" id="PF00005">
    <property type="entry name" value="ABC_tran"/>
    <property type="match status" value="1"/>
</dbReference>
<dbReference type="PANTHER" id="PTHR42781">
    <property type="entry name" value="SPERMIDINE/PUTRESCINE IMPORT ATP-BINDING PROTEIN POTA"/>
    <property type="match status" value="1"/>
</dbReference>
<accession>E0SN93</accession>
<keyword evidence="10" id="KW-1185">Reference proteome</keyword>
<evidence type="ECO:0000256" key="7">
    <source>
        <dbReference type="ARBA" id="ARBA00023136"/>
    </source>
</evidence>